<dbReference type="EMBL" id="JAGTXB010000004">
    <property type="protein sequence ID" value="MBS0027761.1"/>
    <property type="molecule type" value="Genomic_DNA"/>
</dbReference>
<keyword evidence="2" id="KW-0472">Membrane</keyword>
<keyword evidence="5" id="KW-1185">Reference proteome</keyword>
<dbReference type="Proteomes" id="UP000676386">
    <property type="component" value="Unassembled WGS sequence"/>
</dbReference>
<comment type="caution">
    <text evidence="4">The sequence shown here is derived from an EMBL/GenBank/DDBJ whole genome shotgun (WGS) entry which is preliminary data.</text>
</comment>
<dbReference type="SUPFAM" id="SSF49742">
    <property type="entry name" value="PHM/PNGase F"/>
    <property type="match status" value="1"/>
</dbReference>
<feature type="transmembrane region" description="Helical" evidence="2">
    <location>
        <begin position="41"/>
        <end position="61"/>
    </location>
</feature>
<dbReference type="InterPro" id="IPR014784">
    <property type="entry name" value="Cu2_ascorb_mOase-like_C"/>
</dbReference>
<dbReference type="Pfam" id="PF09113">
    <property type="entry name" value="N-glycanase_C"/>
    <property type="match status" value="1"/>
</dbReference>
<dbReference type="RefSeq" id="WP_211972876.1">
    <property type="nucleotide sequence ID" value="NZ_CBFHAM010000001.1"/>
</dbReference>
<protein>
    <recommendedName>
        <fullName evidence="3">Peptide-N-glycosidase F C-terminal domain-containing protein</fullName>
    </recommendedName>
</protein>
<dbReference type="Gene3D" id="2.60.120.230">
    <property type="match status" value="1"/>
</dbReference>
<reference evidence="4 5" key="1">
    <citation type="submission" date="2021-04" db="EMBL/GenBank/DDBJ databases">
        <title>Chitinophaga sp. nov., isolated from the rhizosphere soil.</title>
        <authorList>
            <person name="He S."/>
        </authorList>
    </citation>
    <scope>NUCLEOTIDE SEQUENCE [LARGE SCALE GENOMIC DNA]</scope>
    <source>
        <strain evidence="4 5">2R12</strain>
    </source>
</reference>
<dbReference type="InterPro" id="IPR015197">
    <property type="entry name" value="PngaseF_C"/>
</dbReference>
<feature type="transmembrane region" description="Helical" evidence="2">
    <location>
        <begin position="6"/>
        <end position="25"/>
    </location>
</feature>
<gene>
    <name evidence="4" type="ORF">KE626_10615</name>
</gene>
<evidence type="ECO:0000313" key="5">
    <source>
        <dbReference type="Proteomes" id="UP000676386"/>
    </source>
</evidence>
<evidence type="ECO:0000256" key="2">
    <source>
        <dbReference type="SAM" id="Phobius"/>
    </source>
</evidence>
<keyword evidence="1" id="KW-1015">Disulfide bond</keyword>
<proteinExistence type="predicted"/>
<accession>A0ABS5IXU7</accession>
<organism evidence="4 5">
    <name type="scientific">Chitinophaga hostae</name>
    <dbReference type="NCBI Taxonomy" id="2831022"/>
    <lineage>
        <taxon>Bacteria</taxon>
        <taxon>Pseudomonadati</taxon>
        <taxon>Bacteroidota</taxon>
        <taxon>Chitinophagia</taxon>
        <taxon>Chitinophagales</taxon>
        <taxon>Chitinophagaceae</taxon>
        <taxon>Chitinophaga</taxon>
    </lineage>
</organism>
<evidence type="ECO:0000259" key="3">
    <source>
        <dbReference type="Pfam" id="PF09113"/>
    </source>
</evidence>
<evidence type="ECO:0000256" key="1">
    <source>
        <dbReference type="ARBA" id="ARBA00023157"/>
    </source>
</evidence>
<keyword evidence="2" id="KW-1133">Transmembrane helix</keyword>
<sequence length="383" mass="40765">MSTKPLTNFTSVCMLVITSVFFYACSNKDGQTLQPLKKDGIAAVTTAVGGTVTLFSGLSFYSQWGGNDADMGSVPAGLTRLGRTSYVRKFSRDERATVGATLSFNFSLKKGCDPYDRIGALSLLLVPAGKSYNDSTGRMIEVLRIMTPFMDPNTLEPVPYNVNADQLAPLFADTTKDIYLVASIGGYSLFSAGEAYNPLRPEQNSAATGCKTAGQLLITFNATVTMVSTAGTAAAAPALYTLISNPLPNGGELSLAQYPASGTQTATFTLPADAASAVLYVQASGHGNEEFKATTHTITLDGKTSYTLNPYMNCTGFKIYNTSYNGIYYSYNPIYNKRNWCPGGATPVYIFNLGALKAGSHSVNFKVSGTNGTMDLSAYVLTK</sequence>
<name>A0ABS5IXU7_9BACT</name>
<evidence type="ECO:0000313" key="4">
    <source>
        <dbReference type="EMBL" id="MBS0027761.1"/>
    </source>
</evidence>
<dbReference type="PROSITE" id="PS51257">
    <property type="entry name" value="PROKAR_LIPOPROTEIN"/>
    <property type="match status" value="1"/>
</dbReference>
<keyword evidence="2" id="KW-0812">Transmembrane</keyword>
<dbReference type="InterPro" id="IPR008977">
    <property type="entry name" value="PHM/PNGase_F_dom_sf"/>
</dbReference>
<feature type="domain" description="Peptide-N-glycosidase F C-terminal" evidence="3">
    <location>
        <begin position="263"/>
        <end position="371"/>
    </location>
</feature>